<name>A0A4Y7PGP0_9AGAM</name>
<organism evidence="1 2">
    <name type="scientific">Rickenella mellea</name>
    <dbReference type="NCBI Taxonomy" id="50990"/>
    <lineage>
        <taxon>Eukaryota</taxon>
        <taxon>Fungi</taxon>
        <taxon>Dikarya</taxon>
        <taxon>Basidiomycota</taxon>
        <taxon>Agaricomycotina</taxon>
        <taxon>Agaricomycetes</taxon>
        <taxon>Hymenochaetales</taxon>
        <taxon>Rickenellaceae</taxon>
        <taxon>Rickenella</taxon>
    </lineage>
</organism>
<dbReference type="AlphaFoldDB" id="A0A4Y7PGP0"/>
<accession>A0A4Y7PGP0</accession>
<keyword evidence="2" id="KW-1185">Reference proteome</keyword>
<dbReference type="EMBL" id="ML170490">
    <property type="protein sequence ID" value="TDL13699.1"/>
    <property type="molecule type" value="Genomic_DNA"/>
</dbReference>
<reference evidence="1 2" key="1">
    <citation type="submission" date="2018-06" db="EMBL/GenBank/DDBJ databases">
        <title>A transcriptomic atlas of mushroom development highlights an independent origin of complex multicellularity.</title>
        <authorList>
            <consortium name="DOE Joint Genome Institute"/>
            <person name="Krizsan K."/>
            <person name="Almasi E."/>
            <person name="Merenyi Z."/>
            <person name="Sahu N."/>
            <person name="Viragh M."/>
            <person name="Koszo T."/>
            <person name="Mondo S."/>
            <person name="Kiss B."/>
            <person name="Balint B."/>
            <person name="Kues U."/>
            <person name="Barry K."/>
            <person name="Hegedus J.C."/>
            <person name="Henrissat B."/>
            <person name="Johnson J."/>
            <person name="Lipzen A."/>
            <person name="Ohm R."/>
            <person name="Nagy I."/>
            <person name="Pangilinan J."/>
            <person name="Yan J."/>
            <person name="Xiong Y."/>
            <person name="Grigoriev I.V."/>
            <person name="Hibbett D.S."/>
            <person name="Nagy L.G."/>
        </authorList>
    </citation>
    <scope>NUCLEOTIDE SEQUENCE [LARGE SCALE GENOMIC DNA]</scope>
    <source>
        <strain evidence="1 2">SZMC22713</strain>
    </source>
</reference>
<proteinExistence type="predicted"/>
<protein>
    <submittedName>
        <fullName evidence="1">Uncharacterized protein</fullName>
    </submittedName>
</protein>
<dbReference type="Proteomes" id="UP000294933">
    <property type="component" value="Unassembled WGS sequence"/>
</dbReference>
<evidence type="ECO:0000313" key="2">
    <source>
        <dbReference type="Proteomes" id="UP000294933"/>
    </source>
</evidence>
<sequence length="234" mass="24617">MAGEGVLRWSAAASIVGTATRAAMGDDVAWVVDVKPHGTTARAARAMGCTIHSTVFAVEQKFDCEKGRHPRVETRPGAAEVVGLTYVALPAESTAACRVAVAHASPSYFASRRTVNTSLVLVAAFVAVSPSSDVSVATVIADGAETVGPVTYTTRAADAEGTGEEWFANTAKVINGCPESTKVLHAHFIHLAADRRLYIVMYGLLDLRGRRQSPSAELLGAALCYDGFRHKMGA</sequence>
<gene>
    <name evidence="1" type="ORF">BD410DRAFT_846696</name>
</gene>
<evidence type="ECO:0000313" key="1">
    <source>
        <dbReference type="EMBL" id="TDL13699.1"/>
    </source>
</evidence>
<dbReference type="VEuPathDB" id="FungiDB:BD410DRAFT_846696"/>